<dbReference type="RefSeq" id="WP_072726214.1">
    <property type="nucleotide sequence ID" value="NZ_BDIS01000019.1"/>
</dbReference>
<dbReference type="EMBL" id="MWWX01000024">
    <property type="protein sequence ID" value="OZG59260.1"/>
    <property type="molecule type" value="Genomic_DNA"/>
</dbReference>
<reference evidence="1 2" key="1">
    <citation type="journal article" date="2017" name="BMC Genomics">
        <title>Comparative genomic and phylogenomic analyses of the Bifidobacteriaceae family.</title>
        <authorList>
            <person name="Lugli G.A."/>
            <person name="Milani C."/>
            <person name="Turroni F."/>
            <person name="Duranti S."/>
            <person name="Mancabelli L."/>
            <person name="Mangifesta M."/>
            <person name="Ferrario C."/>
            <person name="Modesto M."/>
            <person name="Mattarelli P."/>
            <person name="Jiri K."/>
            <person name="van Sinderen D."/>
            <person name="Ventura M."/>
        </authorList>
    </citation>
    <scope>NUCLEOTIDE SEQUENCE [LARGE SCALE GENOMIC DNA]</scope>
    <source>
        <strain evidence="1 2">DSM 28807</strain>
    </source>
</reference>
<accession>A0A261FJB2</accession>
<comment type="caution">
    <text evidence="1">The sequence shown here is derived from an EMBL/GenBank/DDBJ whole genome shotgun (WGS) entry which is preliminary data.</text>
</comment>
<proteinExistence type="predicted"/>
<evidence type="ECO:0000313" key="1">
    <source>
        <dbReference type="EMBL" id="OZG59260.1"/>
    </source>
</evidence>
<dbReference type="AlphaFoldDB" id="A0A261FJB2"/>
<protein>
    <submittedName>
        <fullName evidence="1">Uncharacterized protein</fullName>
    </submittedName>
</protein>
<dbReference type="Proteomes" id="UP000216352">
    <property type="component" value="Unassembled WGS sequence"/>
</dbReference>
<evidence type="ECO:0000313" key="2">
    <source>
        <dbReference type="Proteomes" id="UP000216352"/>
    </source>
</evidence>
<sequence>MPAPTQAQIDAMYSLFEDRLRHGKYVVGASAVSDDRIVDALRSMADDYALFDAVVTKITRPDLNKEGFDLIARREHPGPDVVYTVLEGVMRDAGYDVSHEMACAWHQDIPSLFEDLATRIHPRADRAGALRVAAAVSYLEGDPEIRVKHFADQLFHVRPEDELRLNVSIALQEDVRPAFARNHGVEERTLSVATSGTVADPSLARVSVRR</sequence>
<organism evidence="1 2">
    <name type="scientific">Bifidobacterium lemurum</name>
    <dbReference type="NCBI Taxonomy" id="1603886"/>
    <lineage>
        <taxon>Bacteria</taxon>
        <taxon>Bacillati</taxon>
        <taxon>Actinomycetota</taxon>
        <taxon>Actinomycetes</taxon>
        <taxon>Bifidobacteriales</taxon>
        <taxon>Bifidobacteriaceae</taxon>
        <taxon>Bifidobacterium</taxon>
    </lineage>
</organism>
<keyword evidence="2" id="KW-1185">Reference proteome</keyword>
<gene>
    <name evidence="1" type="ORF">BLEM_2295</name>
</gene>
<dbReference type="OrthoDB" id="3240532at2"/>
<name>A0A261FJB2_9BIFI</name>
<dbReference type="STRING" id="1603886.GCA_001895165_01558"/>